<feature type="domain" description="N-acetyltransferase" evidence="3">
    <location>
        <begin position="1"/>
        <end position="136"/>
    </location>
</feature>
<dbReference type="RefSeq" id="WP_128353405.1">
    <property type="nucleotide sequence ID" value="NZ_QMHN01000007.1"/>
</dbReference>
<dbReference type="CDD" id="cd04301">
    <property type="entry name" value="NAT_SF"/>
    <property type="match status" value="1"/>
</dbReference>
<gene>
    <name evidence="4" type="ORF">DPV69_19360</name>
</gene>
<dbReference type="InterPro" id="IPR016181">
    <property type="entry name" value="Acyl_CoA_acyltransferase"/>
</dbReference>
<evidence type="ECO:0000259" key="3">
    <source>
        <dbReference type="PROSITE" id="PS51186"/>
    </source>
</evidence>
<proteinExistence type="predicted"/>
<protein>
    <submittedName>
        <fullName evidence="4">GNAT family N-acetyltransferase</fullName>
    </submittedName>
</protein>
<dbReference type="GO" id="GO:0016747">
    <property type="term" value="F:acyltransferase activity, transferring groups other than amino-acyl groups"/>
    <property type="evidence" value="ECO:0007669"/>
    <property type="project" value="InterPro"/>
</dbReference>
<evidence type="ECO:0000256" key="2">
    <source>
        <dbReference type="ARBA" id="ARBA00023315"/>
    </source>
</evidence>
<dbReference type="PANTHER" id="PTHR43420:SF12">
    <property type="entry name" value="N-ACETYLTRANSFERASE DOMAIN-CONTAINING PROTEIN"/>
    <property type="match status" value="1"/>
</dbReference>
<dbReference type="InterPro" id="IPR050680">
    <property type="entry name" value="YpeA/RimI_acetyltransf"/>
</dbReference>
<dbReference type="Pfam" id="PF13673">
    <property type="entry name" value="Acetyltransf_10"/>
    <property type="match status" value="1"/>
</dbReference>
<sequence length="138" mass="16009">MSETIQIEQIFPSLTWRIRQQAMYPEKEITDMELADDFEGTHFGLYFNHELTAVVSLFVKDGIAQFRKMAVLPSKQGNGLGKLLLKYVIDYCNQQPVQLLWCNARTSAIGFYTKIGFVTEGVPYQRNQLEYIKMQLIF</sequence>
<evidence type="ECO:0000313" key="5">
    <source>
        <dbReference type="Proteomes" id="UP000284120"/>
    </source>
</evidence>
<dbReference type="PANTHER" id="PTHR43420">
    <property type="entry name" value="ACETYLTRANSFERASE"/>
    <property type="match status" value="1"/>
</dbReference>
<name>A0A3S4RNE0_9SPHI</name>
<keyword evidence="2" id="KW-0012">Acyltransferase</keyword>
<evidence type="ECO:0000313" key="4">
    <source>
        <dbReference type="EMBL" id="RWU04472.1"/>
    </source>
</evidence>
<dbReference type="EMBL" id="SAYW01000007">
    <property type="protein sequence ID" value="RWU04472.1"/>
    <property type="molecule type" value="Genomic_DNA"/>
</dbReference>
<dbReference type="InterPro" id="IPR000182">
    <property type="entry name" value="GNAT_dom"/>
</dbReference>
<dbReference type="Gene3D" id="3.40.630.30">
    <property type="match status" value="1"/>
</dbReference>
<comment type="caution">
    <text evidence="4">The sequence shown here is derived from an EMBL/GenBank/DDBJ whole genome shotgun (WGS) entry which is preliminary data.</text>
</comment>
<dbReference type="Proteomes" id="UP000284120">
    <property type="component" value="Unassembled WGS sequence"/>
</dbReference>
<keyword evidence="5" id="KW-1185">Reference proteome</keyword>
<organism evidence="4 5">
    <name type="scientific">Pedobacter chitinilyticus</name>
    <dbReference type="NCBI Taxonomy" id="2233776"/>
    <lineage>
        <taxon>Bacteria</taxon>
        <taxon>Pseudomonadati</taxon>
        <taxon>Bacteroidota</taxon>
        <taxon>Sphingobacteriia</taxon>
        <taxon>Sphingobacteriales</taxon>
        <taxon>Sphingobacteriaceae</taxon>
        <taxon>Pedobacter</taxon>
    </lineage>
</organism>
<keyword evidence="1 4" id="KW-0808">Transferase</keyword>
<accession>A0A3S4RNE0</accession>
<evidence type="ECO:0000256" key="1">
    <source>
        <dbReference type="ARBA" id="ARBA00022679"/>
    </source>
</evidence>
<dbReference type="SUPFAM" id="SSF55729">
    <property type="entry name" value="Acyl-CoA N-acyltransferases (Nat)"/>
    <property type="match status" value="1"/>
</dbReference>
<dbReference type="PROSITE" id="PS51186">
    <property type="entry name" value="GNAT"/>
    <property type="match status" value="1"/>
</dbReference>
<dbReference type="AlphaFoldDB" id="A0A3S4RNE0"/>
<reference evidence="4 5" key="1">
    <citation type="submission" date="2018-06" db="EMBL/GenBank/DDBJ databases">
        <title>Pedobacter endophyticus sp. nov., an endophytic bacterium isolated from a leaf of Triticum aestivum.</title>
        <authorList>
            <person name="Zhang L."/>
        </authorList>
    </citation>
    <scope>NUCLEOTIDE SEQUENCE [LARGE SCALE GENOMIC DNA]</scope>
    <source>
        <strain evidence="4 5">CM134L-2</strain>
    </source>
</reference>
<dbReference type="OrthoDB" id="1178186at2"/>